<sequence>MKPEFAVPGALPVAAAVVVTRAPAPEKTPARATPRVHPGSGA</sequence>
<feature type="region of interest" description="Disordered" evidence="1">
    <location>
        <begin position="22"/>
        <end position="42"/>
    </location>
</feature>
<gene>
    <name evidence="2" type="ORF">ABT276_20960</name>
</gene>
<evidence type="ECO:0000313" key="2">
    <source>
        <dbReference type="EMBL" id="MER6615782.1"/>
    </source>
</evidence>
<name>A0ABV1UYB3_9ACTN</name>
<dbReference type="Proteomes" id="UP001445472">
    <property type="component" value="Unassembled WGS sequence"/>
</dbReference>
<evidence type="ECO:0000256" key="1">
    <source>
        <dbReference type="SAM" id="MobiDB-lite"/>
    </source>
</evidence>
<protein>
    <submittedName>
        <fullName evidence="2">Uncharacterized protein</fullName>
    </submittedName>
</protein>
<dbReference type="EMBL" id="JBEPBX010000019">
    <property type="protein sequence ID" value="MER6615782.1"/>
    <property type="molecule type" value="Genomic_DNA"/>
</dbReference>
<comment type="caution">
    <text evidence="2">The sequence shown here is derived from an EMBL/GenBank/DDBJ whole genome shotgun (WGS) entry which is preliminary data.</text>
</comment>
<proteinExistence type="predicted"/>
<reference evidence="2 3" key="1">
    <citation type="submission" date="2024-06" db="EMBL/GenBank/DDBJ databases">
        <title>The Natural Products Discovery Center: Release of the First 8490 Sequenced Strains for Exploring Actinobacteria Biosynthetic Diversity.</title>
        <authorList>
            <person name="Kalkreuter E."/>
            <person name="Kautsar S.A."/>
            <person name="Yang D."/>
            <person name="Bader C.D."/>
            <person name="Teijaro C.N."/>
            <person name="Fluegel L."/>
            <person name="Davis C.M."/>
            <person name="Simpson J.R."/>
            <person name="Lauterbach L."/>
            <person name="Steele A.D."/>
            <person name="Gui C."/>
            <person name="Meng S."/>
            <person name="Li G."/>
            <person name="Viehrig K."/>
            <person name="Ye F."/>
            <person name="Su P."/>
            <person name="Kiefer A.F."/>
            <person name="Nichols A."/>
            <person name="Cepeda A.J."/>
            <person name="Yan W."/>
            <person name="Fan B."/>
            <person name="Jiang Y."/>
            <person name="Adhikari A."/>
            <person name="Zheng C.-J."/>
            <person name="Schuster L."/>
            <person name="Cowan T.M."/>
            <person name="Smanski M.J."/>
            <person name="Chevrette M.G."/>
            <person name="De Carvalho L.P.S."/>
            <person name="Shen B."/>
        </authorList>
    </citation>
    <scope>NUCLEOTIDE SEQUENCE [LARGE SCALE GENOMIC DNA]</scope>
    <source>
        <strain evidence="2 3">NPDC000837</strain>
    </source>
</reference>
<accession>A0ABV1UYB3</accession>
<organism evidence="2 3">
    <name type="scientific">Streptomyces xantholiticus</name>
    <dbReference type="NCBI Taxonomy" id="68285"/>
    <lineage>
        <taxon>Bacteria</taxon>
        <taxon>Bacillati</taxon>
        <taxon>Actinomycetota</taxon>
        <taxon>Actinomycetes</taxon>
        <taxon>Kitasatosporales</taxon>
        <taxon>Streptomycetaceae</taxon>
        <taxon>Streptomyces</taxon>
    </lineage>
</organism>
<keyword evidence="3" id="KW-1185">Reference proteome</keyword>
<evidence type="ECO:0000313" key="3">
    <source>
        <dbReference type="Proteomes" id="UP001445472"/>
    </source>
</evidence>
<dbReference type="RefSeq" id="WP_268246469.1">
    <property type="nucleotide sequence ID" value="NZ_BMWB01000005.1"/>
</dbReference>